<keyword evidence="1" id="KW-0805">Transcription regulation</keyword>
<dbReference type="InterPro" id="IPR000792">
    <property type="entry name" value="Tscrpt_reg_LuxR_C"/>
</dbReference>
<keyword evidence="3" id="KW-0804">Transcription</keyword>
<organism evidence="5 6">
    <name type="scientific">Shewanella surugensis</name>
    <dbReference type="NCBI Taxonomy" id="212020"/>
    <lineage>
        <taxon>Bacteria</taxon>
        <taxon>Pseudomonadati</taxon>
        <taxon>Pseudomonadota</taxon>
        <taxon>Gammaproteobacteria</taxon>
        <taxon>Alteromonadales</taxon>
        <taxon>Shewanellaceae</taxon>
        <taxon>Shewanella</taxon>
    </lineage>
</organism>
<dbReference type="PRINTS" id="PR00038">
    <property type="entry name" value="HTHLUXR"/>
</dbReference>
<dbReference type="PROSITE" id="PS50043">
    <property type="entry name" value="HTH_LUXR_2"/>
    <property type="match status" value="1"/>
</dbReference>
<evidence type="ECO:0000256" key="3">
    <source>
        <dbReference type="ARBA" id="ARBA00023163"/>
    </source>
</evidence>
<evidence type="ECO:0000259" key="4">
    <source>
        <dbReference type="PROSITE" id="PS50043"/>
    </source>
</evidence>
<reference evidence="5 6" key="1">
    <citation type="submission" date="2022-01" db="EMBL/GenBank/DDBJ databases">
        <title>Whole genome-based taxonomy of the Shewanellaceae.</title>
        <authorList>
            <person name="Martin-Rodriguez A.J."/>
        </authorList>
    </citation>
    <scope>NUCLEOTIDE SEQUENCE [LARGE SCALE GENOMIC DNA]</scope>
    <source>
        <strain evidence="5 6">DSM 17177</strain>
    </source>
</reference>
<evidence type="ECO:0000256" key="1">
    <source>
        <dbReference type="ARBA" id="ARBA00023015"/>
    </source>
</evidence>
<dbReference type="EMBL" id="JAKIKS010000017">
    <property type="protein sequence ID" value="MCL1124073.1"/>
    <property type="molecule type" value="Genomic_DNA"/>
</dbReference>
<sequence>MADIDELVFLHQMTTPCHLAILAESIGFKTRVVSKVEQLEAENKSSFYLIAQQKAALNNNGIPLIAVKLVQHVPVALYCVERDSIDPESALMLGIRGILFSDQRMDLLLTALRKMIADELWYERPLLSKVYRHLIERSDPAAGLSPQSVAALHLLTTREKTIIQLVASGARNKEIAERLCISEHTVKAHLSSVYRKTESRNRVELLRWAQTFESHF</sequence>
<gene>
    <name evidence="5" type="ORF">L2764_06175</name>
</gene>
<keyword evidence="6" id="KW-1185">Reference proteome</keyword>
<dbReference type="CDD" id="cd06170">
    <property type="entry name" value="LuxR_C_like"/>
    <property type="match status" value="1"/>
</dbReference>
<proteinExistence type="predicted"/>
<evidence type="ECO:0000313" key="5">
    <source>
        <dbReference type="EMBL" id="MCL1124073.1"/>
    </source>
</evidence>
<dbReference type="Pfam" id="PF00196">
    <property type="entry name" value="GerE"/>
    <property type="match status" value="1"/>
</dbReference>
<dbReference type="RefSeq" id="WP_248939357.1">
    <property type="nucleotide sequence ID" value="NZ_JAKIKS010000017.1"/>
</dbReference>
<dbReference type="Gene3D" id="3.40.50.2300">
    <property type="match status" value="1"/>
</dbReference>
<dbReference type="PANTHER" id="PTHR44688">
    <property type="entry name" value="DNA-BINDING TRANSCRIPTIONAL ACTIVATOR DEVR_DOSR"/>
    <property type="match status" value="1"/>
</dbReference>
<accession>A0ABT0L8Q0</accession>
<protein>
    <submittedName>
        <fullName evidence="5">Response regulator transcription factor</fullName>
    </submittedName>
</protein>
<comment type="caution">
    <text evidence="5">The sequence shown here is derived from an EMBL/GenBank/DDBJ whole genome shotgun (WGS) entry which is preliminary data.</text>
</comment>
<dbReference type="SMART" id="SM00421">
    <property type="entry name" value="HTH_LUXR"/>
    <property type="match status" value="1"/>
</dbReference>
<dbReference type="InterPro" id="IPR036388">
    <property type="entry name" value="WH-like_DNA-bd_sf"/>
</dbReference>
<dbReference type="PROSITE" id="PS00622">
    <property type="entry name" value="HTH_LUXR_1"/>
    <property type="match status" value="1"/>
</dbReference>
<dbReference type="InterPro" id="IPR016032">
    <property type="entry name" value="Sig_transdc_resp-reg_C-effctor"/>
</dbReference>
<name>A0ABT0L8Q0_9GAMM</name>
<dbReference type="Proteomes" id="UP001203423">
    <property type="component" value="Unassembled WGS sequence"/>
</dbReference>
<evidence type="ECO:0000256" key="2">
    <source>
        <dbReference type="ARBA" id="ARBA00023125"/>
    </source>
</evidence>
<evidence type="ECO:0000313" key="6">
    <source>
        <dbReference type="Proteomes" id="UP001203423"/>
    </source>
</evidence>
<dbReference type="SUPFAM" id="SSF46894">
    <property type="entry name" value="C-terminal effector domain of the bipartite response regulators"/>
    <property type="match status" value="1"/>
</dbReference>
<feature type="domain" description="HTH luxR-type" evidence="4">
    <location>
        <begin position="148"/>
        <end position="213"/>
    </location>
</feature>
<keyword evidence="2" id="KW-0238">DNA-binding</keyword>
<dbReference type="Gene3D" id="1.10.10.10">
    <property type="entry name" value="Winged helix-like DNA-binding domain superfamily/Winged helix DNA-binding domain"/>
    <property type="match status" value="1"/>
</dbReference>
<dbReference type="PANTHER" id="PTHR44688:SF16">
    <property type="entry name" value="DNA-BINDING TRANSCRIPTIONAL ACTIVATOR DEVR_DOSR"/>
    <property type="match status" value="1"/>
</dbReference>